<reference evidence="1" key="1">
    <citation type="submission" date="2016-06" db="UniProtKB">
        <authorList>
            <consortium name="WormBaseParasite"/>
        </authorList>
    </citation>
    <scope>IDENTIFICATION</scope>
</reference>
<organism evidence="1">
    <name type="scientific">Schistosoma curassoni</name>
    <dbReference type="NCBI Taxonomy" id="6186"/>
    <lineage>
        <taxon>Eukaryota</taxon>
        <taxon>Metazoa</taxon>
        <taxon>Spiralia</taxon>
        <taxon>Lophotrochozoa</taxon>
        <taxon>Platyhelminthes</taxon>
        <taxon>Trematoda</taxon>
        <taxon>Digenea</taxon>
        <taxon>Strigeidida</taxon>
        <taxon>Schistosomatoidea</taxon>
        <taxon>Schistosomatidae</taxon>
        <taxon>Schistosoma</taxon>
    </lineage>
</organism>
<evidence type="ECO:0000313" key="1">
    <source>
        <dbReference type="WBParaSite" id="SCUD_0000456901-mRNA-1"/>
    </source>
</evidence>
<protein>
    <submittedName>
        <fullName evidence="1">Secreted protein</fullName>
    </submittedName>
</protein>
<dbReference type="WBParaSite" id="SCUD_0000456901-mRNA-1">
    <property type="protein sequence ID" value="SCUD_0000456901-mRNA-1"/>
    <property type="gene ID" value="SCUD_0000456901"/>
</dbReference>
<accession>A0A183JPD2</accession>
<name>A0A183JPD2_9TREM</name>
<dbReference type="AlphaFoldDB" id="A0A183JPD2"/>
<sequence length="38" mass="4279">MYCLCMLTFSASVVLKPHSSHTYNLSLRSLNAYCNGRP</sequence>
<proteinExistence type="predicted"/>